<feature type="compositionally biased region" description="Low complexity" evidence="5">
    <location>
        <begin position="35"/>
        <end position="44"/>
    </location>
</feature>
<sequence length="116" mass="13288">MAGQVASMPSGGLATIGIAPRQKYPQIPMHSAGRPQQQPQPLQLADLRSDLIRQEETVIFALIERAQYKQNLSNYARCNEIGTCSKLDYFLTETEKLHSRFRRYDMLEEPFTNPKF</sequence>
<dbReference type="Gene3D" id="1.10.590.10">
    <property type="entry name" value="Chorismate mutase, AroQ class superfamily, eukaryotic"/>
    <property type="match status" value="1"/>
</dbReference>
<keyword evidence="3" id="KW-0963">Cytoplasm</keyword>
<keyword evidence="4" id="KW-0413">Isomerase</keyword>
<dbReference type="UniPathway" id="UPA00120">
    <property type="reaction ID" value="UER00203"/>
</dbReference>
<dbReference type="InterPro" id="IPR008238">
    <property type="entry name" value="Chorismate_mutase_AroQ_euk"/>
</dbReference>
<dbReference type="InterPro" id="IPR036263">
    <property type="entry name" value="Chorismate_II_sf"/>
</dbReference>
<evidence type="ECO:0000256" key="3">
    <source>
        <dbReference type="ARBA" id="ARBA00022490"/>
    </source>
</evidence>
<evidence type="ECO:0000313" key="7">
    <source>
        <dbReference type="Proteomes" id="UP000574390"/>
    </source>
</evidence>
<dbReference type="EMBL" id="JABANM010023718">
    <property type="protein sequence ID" value="KAF4717425.1"/>
    <property type="molecule type" value="Genomic_DNA"/>
</dbReference>
<accession>A0A7J6R9U2</accession>
<name>A0A7J6R9U2_PEROL</name>
<comment type="subcellular location">
    <subcellularLocation>
        <location evidence="1">Cytoplasm</location>
    </subcellularLocation>
</comment>
<dbReference type="PANTHER" id="PTHR21145:SF12">
    <property type="entry name" value="CHORISMATE MUTASE"/>
    <property type="match status" value="1"/>
</dbReference>
<feature type="region of interest" description="Disordered" evidence="5">
    <location>
        <begin position="24"/>
        <end position="46"/>
    </location>
</feature>
<reference evidence="6 7" key="1">
    <citation type="submission" date="2020-04" db="EMBL/GenBank/DDBJ databases">
        <title>Perkinsus olseni comparative genomics.</title>
        <authorList>
            <person name="Bogema D.R."/>
        </authorList>
    </citation>
    <scope>NUCLEOTIDE SEQUENCE [LARGE SCALE GENOMIC DNA]</scope>
    <source>
        <strain evidence="6">ATCC PRA-205</strain>
    </source>
</reference>
<evidence type="ECO:0000313" key="6">
    <source>
        <dbReference type="EMBL" id="KAF4717425.1"/>
    </source>
</evidence>
<dbReference type="PANTHER" id="PTHR21145">
    <property type="entry name" value="CHORISMATE MUTASE"/>
    <property type="match status" value="1"/>
</dbReference>
<dbReference type="SUPFAM" id="SSF48600">
    <property type="entry name" value="Chorismate mutase II"/>
    <property type="match status" value="1"/>
</dbReference>
<feature type="non-terminal residue" evidence="6">
    <location>
        <position position="1"/>
    </location>
</feature>
<protein>
    <recommendedName>
        <fullName evidence="2">chorismate mutase</fullName>
        <ecNumber evidence="2">5.4.99.5</ecNumber>
    </recommendedName>
</protein>
<dbReference type="GO" id="GO:0004106">
    <property type="term" value="F:chorismate mutase activity"/>
    <property type="evidence" value="ECO:0007669"/>
    <property type="project" value="UniProtKB-EC"/>
</dbReference>
<evidence type="ECO:0000256" key="4">
    <source>
        <dbReference type="ARBA" id="ARBA00023235"/>
    </source>
</evidence>
<dbReference type="AlphaFoldDB" id="A0A7J6R9U2"/>
<proteinExistence type="predicted"/>
<evidence type="ECO:0000256" key="5">
    <source>
        <dbReference type="SAM" id="MobiDB-lite"/>
    </source>
</evidence>
<dbReference type="GO" id="GO:0009073">
    <property type="term" value="P:aromatic amino acid family biosynthetic process"/>
    <property type="evidence" value="ECO:0007669"/>
    <property type="project" value="InterPro"/>
</dbReference>
<dbReference type="GO" id="GO:0046417">
    <property type="term" value="P:chorismate metabolic process"/>
    <property type="evidence" value="ECO:0007669"/>
    <property type="project" value="InterPro"/>
</dbReference>
<comment type="caution">
    <text evidence="6">The sequence shown here is derived from an EMBL/GenBank/DDBJ whole genome shotgun (WGS) entry which is preliminary data.</text>
</comment>
<gene>
    <name evidence="6" type="primary">ARO7_5</name>
    <name evidence="6" type="ORF">FOZ62_019244</name>
</gene>
<dbReference type="InterPro" id="IPR037039">
    <property type="entry name" value="CM_AroQ_sf_eucaryotic"/>
</dbReference>
<evidence type="ECO:0000256" key="2">
    <source>
        <dbReference type="ARBA" id="ARBA00012404"/>
    </source>
</evidence>
<dbReference type="Proteomes" id="UP000574390">
    <property type="component" value="Unassembled WGS sequence"/>
</dbReference>
<dbReference type="GO" id="GO:0005737">
    <property type="term" value="C:cytoplasm"/>
    <property type="evidence" value="ECO:0007669"/>
    <property type="project" value="UniProtKB-SubCell"/>
</dbReference>
<dbReference type="EC" id="5.4.99.5" evidence="2"/>
<evidence type="ECO:0000256" key="1">
    <source>
        <dbReference type="ARBA" id="ARBA00004496"/>
    </source>
</evidence>
<organism evidence="6 7">
    <name type="scientific">Perkinsus olseni</name>
    <name type="common">Perkinsus atlanticus</name>
    <dbReference type="NCBI Taxonomy" id="32597"/>
    <lineage>
        <taxon>Eukaryota</taxon>
        <taxon>Sar</taxon>
        <taxon>Alveolata</taxon>
        <taxon>Perkinsozoa</taxon>
        <taxon>Perkinsea</taxon>
        <taxon>Perkinsida</taxon>
        <taxon>Perkinsidae</taxon>
        <taxon>Perkinsus</taxon>
    </lineage>
</organism>